<feature type="transmembrane region" description="Helical" evidence="1">
    <location>
        <begin position="278"/>
        <end position="297"/>
    </location>
</feature>
<dbReference type="PROSITE" id="PS00018">
    <property type="entry name" value="EF_HAND_1"/>
    <property type="match status" value="1"/>
</dbReference>
<evidence type="ECO:0000256" key="1">
    <source>
        <dbReference type="SAM" id="Phobius"/>
    </source>
</evidence>
<feature type="chain" id="PRO_5047213651" evidence="2">
    <location>
        <begin position="22"/>
        <end position="379"/>
    </location>
</feature>
<organism evidence="3 4">
    <name type="scientific">Paraburkholderia translucens</name>
    <dbReference type="NCBI Taxonomy" id="2886945"/>
    <lineage>
        <taxon>Bacteria</taxon>
        <taxon>Pseudomonadati</taxon>
        <taxon>Pseudomonadota</taxon>
        <taxon>Betaproteobacteria</taxon>
        <taxon>Burkholderiales</taxon>
        <taxon>Burkholderiaceae</taxon>
        <taxon>Paraburkholderia</taxon>
    </lineage>
</organism>
<evidence type="ECO:0000313" key="4">
    <source>
        <dbReference type="Proteomes" id="UP001430614"/>
    </source>
</evidence>
<dbReference type="InterPro" id="IPR018247">
    <property type="entry name" value="EF_Hand_1_Ca_BS"/>
</dbReference>
<comment type="caution">
    <text evidence="3">The sequence shown here is derived from an EMBL/GenBank/DDBJ whole genome shotgun (WGS) entry which is preliminary data.</text>
</comment>
<feature type="signal peptide" evidence="2">
    <location>
        <begin position="1"/>
        <end position="21"/>
    </location>
</feature>
<dbReference type="InterPro" id="IPR032809">
    <property type="entry name" value="Put_HupE_UreJ"/>
</dbReference>
<accession>A0ABS8KKL7</accession>
<keyword evidence="2" id="KW-0732">Signal</keyword>
<keyword evidence="1" id="KW-0812">Transmembrane</keyword>
<evidence type="ECO:0000256" key="2">
    <source>
        <dbReference type="SAM" id="SignalP"/>
    </source>
</evidence>
<feature type="transmembrane region" description="Helical" evidence="1">
    <location>
        <begin position="309"/>
        <end position="333"/>
    </location>
</feature>
<name>A0ABS8KKL7_9BURK</name>
<keyword evidence="1" id="KW-1133">Transmembrane helix</keyword>
<keyword evidence="1" id="KW-0472">Membrane</keyword>
<keyword evidence="4" id="KW-1185">Reference proteome</keyword>
<reference evidence="3 4" key="1">
    <citation type="submission" date="2021-11" db="EMBL/GenBank/DDBJ databases">
        <authorList>
            <person name="Oh E.-T."/>
            <person name="Kim S.-B."/>
        </authorList>
    </citation>
    <scope>NUCLEOTIDE SEQUENCE [LARGE SCALE GENOMIC DNA]</scope>
    <source>
        <strain evidence="3 4">MMS20-SJTN17</strain>
    </source>
</reference>
<feature type="transmembrane region" description="Helical" evidence="1">
    <location>
        <begin position="253"/>
        <end position="271"/>
    </location>
</feature>
<protein>
    <submittedName>
        <fullName evidence="3">HupE/UreJ family protein</fullName>
    </submittedName>
</protein>
<dbReference type="Pfam" id="PF13795">
    <property type="entry name" value="HupE_UreJ_2"/>
    <property type="match status" value="1"/>
</dbReference>
<sequence length="379" mass="40478">MRRVILALALTLLIAPAFAHKASDAYLTLERSGQALRGQWDIALRDLDNALGLDANGDGDITWGEVRARKRDIAAYAFAHLQVSSAGKLCALEPIGQLIDSHTDGTYAVLTFRGECPRASPTLSIDYRLFEGLDPQHRGLLNFVENGQSRSVVFSADAPHRIIGSDTGGPLTQFAIYLNEGVWHIWTGYDHILFLLSLLLPAVLIREGGAWQPGASFRQAFIDVTKVVTAFTVAHSITLTLAALSIVTLPSRLVESGIALSVVLAALNNLFPRVANGRWMAAFGFGLLHGLGFAGALHDLGLPAGSLALSLAGFNLGVEAGQLAIVSVYLPLAFSLRATWTYQRVVLGGGSAVTATVAMIWLLERALNVAIFSSLGARL</sequence>
<dbReference type="EMBL" id="JAJITC010000018">
    <property type="protein sequence ID" value="MCC8405272.1"/>
    <property type="molecule type" value="Genomic_DNA"/>
</dbReference>
<feature type="transmembrane region" description="Helical" evidence="1">
    <location>
        <begin position="183"/>
        <end position="206"/>
    </location>
</feature>
<dbReference type="RefSeq" id="WP_230564047.1">
    <property type="nucleotide sequence ID" value="NZ_JAJITC010000018.1"/>
</dbReference>
<proteinExistence type="predicted"/>
<dbReference type="Proteomes" id="UP001430614">
    <property type="component" value="Unassembled WGS sequence"/>
</dbReference>
<feature type="transmembrane region" description="Helical" evidence="1">
    <location>
        <begin position="345"/>
        <end position="363"/>
    </location>
</feature>
<gene>
    <name evidence="3" type="ORF">LJ655_25975</name>
</gene>
<evidence type="ECO:0000313" key="3">
    <source>
        <dbReference type="EMBL" id="MCC8405272.1"/>
    </source>
</evidence>
<feature type="transmembrane region" description="Helical" evidence="1">
    <location>
        <begin position="227"/>
        <end position="247"/>
    </location>
</feature>